<accession>A0A1Z1W503</accession>
<dbReference type="OrthoDB" id="3695497at2"/>
<evidence type="ECO:0000313" key="2">
    <source>
        <dbReference type="Proteomes" id="UP000195880"/>
    </source>
</evidence>
<reference evidence="1 2" key="1">
    <citation type="submission" date="2017-05" db="EMBL/GenBank/DDBJ databases">
        <title>Streptomyces alboflavus Genome sequencing and assembly.</title>
        <authorList>
            <person name="Wang Y."/>
            <person name="Du B."/>
            <person name="Ding Y."/>
            <person name="Liu H."/>
            <person name="Hou Q."/>
            <person name="Liu K."/>
            <person name="Wang C."/>
            <person name="Yao L."/>
        </authorList>
    </citation>
    <scope>NUCLEOTIDE SEQUENCE [LARGE SCALE GENOMIC DNA]</scope>
    <source>
        <strain evidence="1 2">MDJK44</strain>
    </source>
</reference>
<proteinExistence type="predicted"/>
<name>A0A1Z1W503_9ACTN</name>
<dbReference type="KEGG" id="salf:SMD44_00921"/>
<dbReference type="Proteomes" id="UP000195880">
    <property type="component" value="Chromosome"/>
</dbReference>
<gene>
    <name evidence="1" type="ORF">SMD44_00921</name>
</gene>
<evidence type="ECO:0000313" key="1">
    <source>
        <dbReference type="EMBL" id="ARX81523.1"/>
    </source>
</evidence>
<keyword evidence="2" id="KW-1185">Reference proteome</keyword>
<dbReference type="EMBL" id="CP021748">
    <property type="protein sequence ID" value="ARX81523.1"/>
    <property type="molecule type" value="Genomic_DNA"/>
</dbReference>
<sequence>MAVTPKANTELVAVAWLSSAAGIEGGQVATTLPSDSTAWQPNGFVHVVGAVGGAPQLYYALREPVVQVDAYAVNSASGKPPWGKAASLMELIVAAVYDEAGLERVLTLRPGYPQARVLTAHIVSEPRRMPGDDSSYARYSADLALHWITL</sequence>
<protein>
    <recommendedName>
        <fullName evidence="3">DUF3168 domain-containing protein</fullName>
    </recommendedName>
</protein>
<evidence type="ECO:0008006" key="3">
    <source>
        <dbReference type="Google" id="ProtNLM"/>
    </source>
</evidence>
<organism evidence="1 2">
    <name type="scientific">Streptomyces alboflavus</name>
    <dbReference type="NCBI Taxonomy" id="67267"/>
    <lineage>
        <taxon>Bacteria</taxon>
        <taxon>Bacillati</taxon>
        <taxon>Actinomycetota</taxon>
        <taxon>Actinomycetes</taxon>
        <taxon>Kitasatosporales</taxon>
        <taxon>Streptomycetaceae</taxon>
        <taxon>Streptomyces</taxon>
    </lineage>
</organism>
<dbReference type="RefSeq" id="WP_087882929.1">
    <property type="nucleotide sequence ID" value="NZ_CP021748.1"/>
</dbReference>
<dbReference type="AlphaFoldDB" id="A0A1Z1W503"/>